<feature type="domain" description="UvrD-like helicase C-terminal" evidence="3">
    <location>
        <begin position="559"/>
        <end position="605"/>
    </location>
</feature>
<dbReference type="STRING" id="1166073.SAMN05192530_10438"/>
<evidence type="ECO:0000313" key="6">
    <source>
        <dbReference type="Proteomes" id="UP000198793"/>
    </source>
</evidence>
<sequence length="630" mass="68857">MSSSPGAAWGTELPRGQHLIRFLAGRPEFVGVGPATARRMWDAFGESLHDILAEGSVERLTKVLPRTQAEIVCDAWRNQRAVTEAVAFFDRHGIGIRYARKAVELWGDEAIAKLQENPYRLLTLCAWREVDQAAMRLGVRLDDRRRQVGAVEAALYERLDGKHTVTSLEKLVRHACTLLGATPADAERAVTIAVDDGAAIPCPGGYQPAGAAYAERFIETRIRAALADDGQARDLLASRPTPVAMSTFLERYNSLASQRLTSEQADAVTMALNHRFAILVGGAGVGKTTTLRAINEAAEQFGFHVHQLALAGRAAQRVADATGRAARTIASWLWDASKGRAGTGAHTLVVVDEASMLDLPTLYRILFHLHEDARLLLVGDVAQLAPIGYGLTLHRLVSSPRIPRVELTRIMRADEATGIPAVSRAVREGRLPELPTYRDGRTGCSVVGCGPESVIDEIERIRDDLRDEEVQVVGATYAGPAGIDAINTYFHRYNAHGRLRLARFAEGDPVIWTKNDHERGLWNGTMGHVLVVKEDRLTVRLDGRTFDLLAADLSGRIDLAYAISTHKAQGSQWGTIIVPLSSSRLFDRALLYTALTRAERRVVLVGDLGHLHRVVTQQPSSLARDVALAV</sequence>
<dbReference type="Pfam" id="PF13604">
    <property type="entry name" value="AAA_30"/>
    <property type="match status" value="1"/>
</dbReference>
<dbReference type="Gene3D" id="1.10.10.2220">
    <property type="match status" value="1"/>
</dbReference>
<dbReference type="PANTHER" id="PTHR43788:SF6">
    <property type="entry name" value="DNA HELICASE B"/>
    <property type="match status" value="1"/>
</dbReference>
<dbReference type="GO" id="GO:0003678">
    <property type="term" value="F:DNA helicase activity"/>
    <property type="evidence" value="ECO:0007669"/>
    <property type="project" value="UniProtKB-ARBA"/>
</dbReference>
<dbReference type="Pfam" id="PF14490">
    <property type="entry name" value="HHH_RecD2"/>
    <property type="match status" value="1"/>
</dbReference>
<dbReference type="Pfam" id="PF13538">
    <property type="entry name" value="UvrD_C_2"/>
    <property type="match status" value="1"/>
</dbReference>
<dbReference type="InterPro" id="IPR029493">
    <property type="entry name" value="RecD2-like_HHH"/>
</dbReference>
<accession>A0A1H0HDS1</accession>
<feature type="domain" description="ATP-dependent RecD2 DNA helicase-like helix-hairpin-helix" evidence="4">
    <location>
        <begin position="79"/>
        <end position="159"/>
    </location>
</feature>
<reference evidence="5 6" key="1">
    <citation type="submission" date="2016-10" db="EMBL/GenBank/DDBJ databases">
        <authorList>
            <person name="de Groot N.N."/>
        </authorList>
    </citation>
    <scope>NUCLEOTIDE SEQUENCE [LARGE SCALE GENOMIC DNA]</scope>
    <source>
        <strain evidence="6">L7-484,KACC 16230,DSM 25025</strain>
    </source>
</reference>
<keyword evidence="1" id="KW-0547">Nucleotide-binding</keyword>
<proteinExistence type="predicted"/>
<dbReference type="AlphaFoldDB" id="A0A1H0HDS1"/>
<dbReference type="PANTHER" id="PTHR43788">
    <property type="entry name" value="DNA2/NAM7 HELICASE FAMILY MEMBER"/>
    <property type="match status" value="1"/>
</dbReference>
<dbReference type="Gene3D" id="2.30.30.940">
    <property type="match status" value="1"/>
</dbReference>
<protein>
    <submittedName>
        <fullName evidence="5">Exodeoxyribonuclease V alpha subunit</fullName>
    </submittedName>
</protein>
<keyword evidence="2" id="KW-0067">ATP-binding</keyword>
<evidence type="ECO:0000259" key="3">
    <source>
        <dbReference type="Pfam" id="PF13538"/>
    </source>
</evidence>
<evidence type="ECO:0000256" key="2">
    <source>
        <dbReference type="ARBA" id="ARBA00022840"/>
    </source>
</evidence>
<evidence type="ECO:0000259" key="4">
    <source>
        <dbReference type="Pfam" id="PF14490"/>
    </source>
</evidence>
<name>A0A1H0HDS1_9HYPH</name>
<keyword evidence="6" id="KW-1185">Reference proteome</keyword>
<dbReference type="EMBL" id="FNIT01000004">
    <property type="protein sequence ID" value="SDO17001.1"/>
    <property type="molecule type" value="Genomic_DNA"/>
</dbReference>
<dbReference type="Gene3D" id="3.40.50.300">
    <property type="entry name" value="P-loop containing nucleotide triphosphate hydrolases"/>
    <property type="match status" value="2"/>
</dbReference>
<dbReference type="InterPro" id="IPR027417">
    <property type="entry name" value="P-loop_NTPase"/>
</dbReference>
<dbReference type="Proteomes" id="UP000198793">
    <property type="component" value="Unassembled WGS sequence"/>
</dbReference>
<organism evidence="5 6">
    <name type="scientific">Aureimonas jatrophae</name>
    <dbReference type="NCBI Taxonomy" id="1166073"/>
    <lineage>
        <taxon>Bacteria</taxon>
        <taxon>Pseudomonadati</taxon>
        <taxon>Pseudomonadota</taxon>
        <taxon>Alphaproteobacteria</taxon>
        <taxon>Hyphomicrobiales</taxon>
        <taxon>Aurantimonadaceae</taxon>
        <taxon>Aureimonas</taxon>
    </lineage>
</organism>
<gene>
    <name evidence="5" type="ORF">SAMN05192530_10438</name>
</gene>
<dbReference type="InterPro" id="IPR050534">
    <property type="entry name" value="Coronavir_polyprotein_1ab"/>
</dbReference>
<evidence type="ECO:0000313" key="5">
    <source>
        <dbReference type="EMBL" id="SDO17001.1"/>
    </source>
</evidence>
<dbReference type="GO" id="GO:0005524">
    <property type="term" value="F:ATP binding"/>
    <property type="evidence" value="ECO:0007669"/>
    <property type="project" value="UniProtKB-KW"/>
</dbReference>
<evidence type="ECO:0000256" key="1">
    <source>
        <dbReference type="ARBA" id="ARBA00022741"/>
    </source>
</evidence>
<dbReference type="CDD" id="cd18809">
    <property type="entry name" value="SF1_C_RecD"/>
    <property type="match status" value="1"/>
</dbReference>
<dbReference type="CDD" id="cd17933">
    <property type="entry name" value="DEXSc_RecD-like"/>
    <property type="match status" value="1"/>
</dbReference>
<dbReference type="SUPFAM" id="SSF52540">
    <property type="entry name" value="P-loop containing nucleoside triphosphate hydrolases"/>
    <property type="match status" value="2"/>
</dbReference>
<dbReference type="InterPro" id="IPR027785">
    <property type="entry name" value="UvrD-like_helicase_C"/>
</dbReference>